<feature type="transmembrane region" description="Helical" evidence="7">
    <location>
        <begin position="367"/>
        <end position="387"/>
    </location>
</feature>
<comment type="subcellular location">
    <subcellularLocation>
        <location evidence="1">Membrane</location>
        <topology evidence="1">Multi-pass membrane protein</topology>
    </subcellularLocation>
</comment>
<feature type="transmembrane region" description="Helical" evidence="7">
    <location>
        <begin position="618"/>
        <end position="635"/>
    </location>
</feature>
<evidence type="ECO:0000313" key="8">
    <source>
        <dbReference type="EMBL" id="KAH0592720.1"/>
    </source>
</evidence>
<sequence>MQLQHMSRCLGYSFTISVLYTEVDDPTLRDATTRLEKRPIDGGPIVQQCCARGSILSICREAIGSRTIRMAQGRSGRRGGLMQRPRDRHLEAVHAATGPSRPNAIRHGIASSQLDMTCGPTRDETGASKEWQIWPCSSCQGCKPRLRIASLLGDMVLAPWQGLAPCILDLSGTPLGLAFQRCICANPIPELRDVWVDNSHGISWGALVAKACWRRRILQTWTDKIRPAPAHAAWSLLSGRKPLSRLERRHRSTDQHLRVPFPKDDGSNYDNTTWCNRDLIPIPRERRTYGFVSYMAYWTVSGSNISAWTVGSTLLAFGLTPQQAIAAVVVGGIITGLLAVACGWMGAKQYIGYTVSSRFSWGMRGSYFPVILRVFIASMWFGMQAFWGGQATRVCIGAIIPGLAHLPNYFSASSHLETKDFVGLIIWMCAFIPAVLIRPERLQIPFAICFVLFCCTAFGLLIWSVSQAHGPGAMFHEPGAAPNVGWAFMFSLTAILGAWGGGTLGQSDWTRYATKQMAPVPSQLIASPLTITVTAVIGIVVTSAARDVLGGEVIWNPIYLLAAMQEYYGSNSGVRAGVFFGGLGLVASQLAISVVLNAMSCGMDMAGLWPRYINIRRGAAIMAVIGIAIQPWQLLATAAKFLQVLSGFGVFLAPLTGIMLADYHIVRRRKLKVNDLYRGDSSSIYWYHGGCNWRAPVAFFMGAWPMLRKLHNRDETANAQAANVLSFHVAGLVASVDSLTDPSWVAWIRLYNLTFIVGLAIGFVVFLGLNLAFPPPGLGQEAEFEPIHDSRPQSFDGPGHAPFDGHHGQQEKTAPVYIV</sequence>
<dbReference type="EMBL" id="JACEFI010000027">
    <property type="protein sequence ID" value="KAH0592720.1"/>
    <property type="molecule type" value="Genomic_DNA"/>
</dbReference>
<comment type="similarity">
    <text evidence="2">Belongs to the purine-cytosine permease (2.A.39) family.</text>
</comment>
<evidence type="ECO:0000313" key="9">
    <source>
        <dbReference type="Proteomes" id="UP000764110"/>
    </source>
</evidence>
<evidence type="ECO:0000256" key="1">
    <source>
        <dbReference type="ARBA" id="ARBA00004141"/>
    </source>
</evidence>
<feature type="transmembrane region" description="Helical" evidence="7">
    <location>
        <begin position="421"/>
        <end position="437"/>
    </location>
</feature>
<gene>
    <name evidence="8" type="ORF">MHUMG1_09544</name>
</gene>
<comment type="caution">
    <text evidence="8">The sequence shown here is derived from an EMBL/GenBank/DDBJ whole genome shotgun (WGS) entry which is preliminary data.</text>
</comment>
<protein>
    <recommendedName>
        <fullName evidence="10">Permease, cytosine/purines, uracil, thiamine, allantoin</fullName>
    </recommendedName>
</protein>
<evidence type="ECO:0000256" key="6">
    <source>
        <dbReference type="SAM" id="MobiDB-lite"/>
    </source>
</evidence>
<dbReference type="CDD" id="cd11482">
    <property type="entry name" value="SLC-NCS1sbd_NRT1-like"/>
    <property type="match status" value="1"/>
</dbReference>
<dbReference type="PANTHER" id="PTHR30618">
    <property type="entry name" value="NCS1 FAMILY PURINE/PYRIMIDINE TRANSPORTER"/>
    <property type="match status" value="1"/>
</dbReference>
<keyword evidence="4 7" id="KW-1133">Transmembrane helix</keyword>
<feature type="region of interest" description="Disordered" evidence="6">
    <location>
        <begin position="788"/>
        <end position="819"/>
    </location>
</feature>
<name>A0A9P8M602_9HYPO</name>
<reference evidence="8 9" key="1">
    <citation type="submission" date="2020-07" db="EMBL/GenBank/DDBJ databases">
        <title>Metarhizium humberi genome.</title>
        <authorList>
            <person name="Lysoe E."/>
        </authorList>
    </citation>
    <scope>NUCLEOTIDE SEQUENCE [LARGE SCALE GENOMIC DNA]</scope>
    <source>
        <strain evidence="8 9">ESALQ1638</strain>
    </source>
</reference>
<keyword evidence="9" id="KW-1185">Reference proteome</keyword>
<dbReference type="Proteomes" id="UP000764110">
    <property type="component" value="Unassembled WGS sequence"/>
</dbReference>
<evidence type="ECO:0000256" key="4">
    <source>
        <dbReference type="ARBA" id="ARBA00022989"/>
    </source>
</evidence>
<feature type="transmembrane region" description="Helical" evidence="7">
    <location>
        <begin position="576"/>
        <end position="598"/>
    </location>
</feature>
<evidence type="ECO:0008006" key="10">
    <source>
        <dbReference type="Google" id="ProtNLM"/>
    </source>
</evidence>
<evidence type="ECO:0000256" key="2">
    <source>
        <dbReference type="ARBA" id="ARBA00008974"/>
    </source>
</evidence>
<feature type="transmembrane region" description="Helical" evidence="7">
    <location>
        <begin position="444"/>
        <end position="465"/>
    </location>
</feature>
<feature type="transmembrane region" description="Helical" evidence="7">
    <location>
        <begin position="485"/>
        <end position="504"/>
    </location>
</feature>
<dbReference type="AlphaFoldDB" id="A0A9P8M602"/>
<feature type="transmembrane region" description="Helical" evidence="7">
    <location>
        <begin position="294"/>
        <end position="318"/>
    </location>
</feature>
<evidence type="ECO:0000256" key="5">
    <source>
        <dbReference type="ARBA" id="ARBA00023136"/>
    </source>
</evidence>
<organism evidence="8 9">
    <name type="scientific">Metarhizium humberi</name>
    <dbReference type="NCBI Taxonomy" id="2596975"/>
    <lineage>
        <taxon>Eukaryota</taxon>
        <taxon>Fungi</taxon>
        <taxon>Dikarya</taxon>
        <taxon>Ascomycota</taxon>
        <taxon>Pezizomycotina</taxon>
        <taxon>Sordariomycetes</taxon>
        <taxon>Hypocreomycetidae</taxon>
        <taxon>Hypocreales</taxon>
        <taxon>Clavicipitaceae</taxon>
        <taxon>Metarhizium</taxon>
    </lineage>
</organism>
<feature type="transmembrane region" description="Helical" evidence="7">
    <location>
        <begin position="750"/>
        <end position="773"/>
    </location>
</feature>
<evidence type="ECO:0000256" key="3">
    <source>
        <dbReference type="ARBA" id="ARBA00022692"/>
    </source>
</evidence>
<keyword evidence="5 7" id="KW-0472">Membrane</keyword>
<dbReference type="Gene3D" id="1.10.4160.10">
    <property type="entry name" value="Hydantoin permease"/>
    <property type="match status" value="1"/>
</dbReference>
<keyword evidence="3 7" id="KW-0812">Transmembrane</keyword>
<dbReference type="Pfam" id="PF02133">
    <property type="entry name" value="Transp_cyt_pur"/>
    <property type="match status" value="1"/>
</dbReference>
<dbReference type="GO" id="GO:0015205">
    <property type="term" value="F:nucleobase transmembrane transporter activity"/>
    <property type="evidence" value="ECO:0007669"/>
    <property type="project" value="TreeGrafter"/>
</dbReference>
<accession>A0A9P8M602</accession>
<dbReference type="GO" id="GO:0005886">
    <property type="term" value="C:plasma membrane"/>
    <property type="evidence" value="ECO:0007669"/>
    <property type="project" value="TreeGrafter"/>
</dbReference>
<dbReference type="PANTHER" id="PTHR30618:SF15">
    <property type="entry name" value="NICOTINAMIDE RIBOSIDE TRANSPORTER 1-RELATED"/>
    <property type="match status" value="1"/>
</dbReference>
<feature type="transmembrane region" description="Helical" evidence="7">
    <location>
        <begin position="641"/>
        <end position="663"/>
    </location>
</feature>
<evidence type="ECO:0000256" key="7">
    <source>
        <dbReference type="SAM" id="Phobius"/>
    </source>
</evidence>
<dbReference type="InterPro" id="IPR001248">
    <property type="entry name" value="Pur-cyt_permease"/>
</dbReference>
<feature type="transmembrane region" description="Helical" evidence="7">
    <location>
        <begin position="524"/>
        <end position="545"/>
    </location>
</feature>
<dbReference type="InterPro" id="IPR045225">
    <property type="entry name" value="Uracil/uridine/allantoin_perm"/>
</dbReference>
<feature type="transmembrane region" description="Helical" evidence="7">
    <location>
        <begin position="324"/>
        <end position="346"/>
    </location>
</feature>
<proteinExistence type="inferred from homology"/>